<evidence type="ECO:0000256" key="2">
    <source>
        <dbReference type="ARBA" id="ARBA00023015"/>
    </source>
</evidence>
<dbReference type="SUPFAM" id="SSF88659">
    <property type="entry name" value="Sigma3 and sigma4 domains of RNA polymerase sigma factors"/>
    <property type="match status" value="1"/>
</dbReference>
<evidence type="ECO:0000313" key="10">
    <source>
        <dbReference type="Proteomes" id="UP000244962"/>
    </source>
</evidence>
<dbReference type="Proteomes" id="UP000244962">
    <property type="component" value="Unassembled WGS sequence"/>
</dbReference>
<dbReference type="SUPFAM" id="SSF88946">
    <property type="entry name" value="Sigma2 domain of RNA polymerase sigma factors"/>
    <property type="match status" value="1"/>
</dbReference>
<protein>
    <recommendedName>
        <fullName evidence="6">RNA polymerase sigma factor</fullName>
    </recommendedName>
</protein>
<dbReference type="NCBIfam" id="TIGR02937">
    <property type="entry name" value="sigma70-ECF"/>
    <property type="match status" value="1"/>
</dbReference>
<dbReference type="Gene3D" id="1.10.1740.10">
    <property type="match status" value="1"/>
</dbReference>
<evidence type="ECO:0000256" key="3">
    <source>
        <dbReference type="ARBA" id="ARBA00023082"/>
    </source>
</evidence>
<proteinExistence type="inferred from homology"/>
<feature type="domain" description="RNA polymerase sigma-70 region 2" evidence="7">
    <location>
        <begin position="78"/>
        <end position="145"/>
    </location>
</feature>
<comment type="caution">
    <text evidence="9">The sequence shown here is derived from an EMBL/GenBank/DDBJ whole genome shotgun (WGS) entry which is preliminary data.</text>
</comment>
<dbReference type="GO" id="GO:0006950">
    <property type="term" value="P:response to stress"/>
    <property type="evidence" value="ECO:0007669"/>
    <property type="project" value="UniProtKB-ARBA"/>
</dbReference>
<dbReference type="InterPro" id="IPR013325">
    <property type="entry name" value="RNA_pol_sigma_r2"/>
</dbReference>
<dbReference type="PROSITE" id="PS01063">
    <property type="entry name" value="SIGMA70_ECF"/>
    <property type="match status" value="1"/>
</dbReference>
<dbReference type="InterPro" id="IPR039425">
    <property type="entry name" value="RNA_pol_sigma-70-like"/>
</dbReference>
<accession>A0A2U1TAR7</accession>
<gene>
    <name evidence="9" type="ORF">DF223_14610</name>
</gene>
<name>A0A2U1TAR7_9MICO</name>
<dbReference type="InterPro" id="IPR000838">
    <property type="entry name" value="RNA_pol_sigma70_ECF_CS"/>
</dbReference>
<dbReference type="PANTHER" id="PTHR43133">
    <property type="entry name" value="RNA POLYMERASE ECF-TYPE SIGMA FACTO"/>
    <property type="match status" value="1"/>
</dbReference>
<dbReference type="InterPro" id="IPR036388">
    <property type="entry name" value="WH-like_DNA-bd_sf"/>
</dbReference>
<evidence type="ECO:0000259" key="7">
    <source>
        <dbReference type="Pfam" id="PF04542"/>
    </source>
</evidence>
<dbReference type="AlphaFoldDB" id="A0A2U1TAR7"/>
<dbReference type="Gene3D" id="1.10.10.10">
    <property type="entry name" value="Winged helix-like DNA-binding domain superfamily/Winged helix DNA-binding domain"/>
    <property type="match status" value="1"/>
</dbReference>
<dbReference type="GO" id="GO:0016987">
    <property type="term" value="F:sigma factor activity"/>
    <property type="evidence" value="ECO:0007669"/>
    <property type="project" value="UniProtKB-KW"/>
</dbReference>
<organism evidence="9 10">
    <name type="scientific">Mycetocola zhujimingii</name>
    <dbReference type="NCBI Taxonomy" id="2079792"/>
    <lineage>
        <taxon>Bacteria</taxon>
        <taxon>Bacillati</taxon>
        <taxon>Actinomycetota</taxon>
        <taxon>Actinomycetes</taxon>
        <taxon>Micrococcales</taxon>
        <taxon>Microbacteriaceae</taxon>
        <taxon>Mycetocola</taxon>
    </lineage>
</organism>
<feature type="domain" description="RNA polymerase sigma factor 70 region 4 type 2" evidence="8">
    <location>
        <begin position="172"/>
        <end position="224"/>
    </location>
</feature>
<dbReference type="Pfam" id="PF04542">
    <property type="entry name" value="Sigma70_r2"/>
    <property type="match status" value="1"/>
</dbReference>
<keyword evidence="4 6" id="KW-0238">DNA-binding</keyword>
<evidence type="ECO:0000259" key="8">
    <source>
        <dbReference type="Pfam" id="PF08281"/>
    </source>
</evidence>
<sequence>MSTNSRPVRSDDNPEGWSRGGEWLRLWVAAPPIEHRPTPTSQPRFRIERSHTDVTDPTDADIAARFSAGDERALADAYARFSRVVYSLARRVLGIDADAEDVTQQVFIAAWRGRETFDEAKGPLGAWLVGITRRRIADALEARSRVRRIEESWAEAAGISAQPEVVDVAERLMIADELERLDPVPRRVMALAFYGDLTHSEIAETTGIPLGTVKSHIRRSLGKLRTRLEVTDDAPR</sequence>
<dbReference type="InterPro" id="IPR013324">
    <property type="entry name" value="RNA_pol_sigma_r3/r4-like"/>
</dbReference>
<evidence type="ECO:0000256" key="6">
    <source>
        <dbReference type="RuleBase" id="RU000716"/>
    </source>
</evidence>
<keyword evidence="5 6" id="KW-0804">Transcription</keyword>
<keyword evidence="2 6" id="KW-0805">Transcription regulation</keyword>
<evidence type="ECO:0000313" key="9">
    <source>
        <dbReference type="EMBL" id="PWC04670.1"/>
    </source>
</evidence>
<dbReference type="PANTHER" id="PTHR43133:SF62">
    <property type="entry name" value="RNA POLYMERASE SIGMA FACTOR SIGZ"/>
    <property type="match status" value="1"/>
</dbReference>
<dbReference type="Pfam" id="PF08281">
    <property type="entry name" value="Sigma70_r4_2"/>
    <property type="match status" value="1"/>
</dbReference>
<evidence type="ECO:0000256" key="5">
    <source>
        <dbReference type="ARBA" id="ARBA00023163"/>
    </source>
</evidence>
<reference evidence="10" key="1">
    <citation type="submission" date="2018-04" db="EMBL/GenBank/DDBJ databases">
        <authorList>
            <person name="Liu S."/>
            <person name="Wang Z."/>
            <person name="Li J."/>
        </authorList>
    </citation>
    <scope>NUCLEOTIDE SEQUENCE [LARGE SCALE GENOMIC DNA]</scope>
    <source>
        <strain evidence="10">622</strain>
    </source>
</reference>
<dbReference type="CDD" id="cd06171">
    <property type="entry name" value="Sigma70_r4"/>
    <property type="match status" value="1"/>
</dbReference>
<comment type="similarity">
    <text evidence="1 6">Belongs to the sigma-70 factor family. ECF subfamily.</text>
</comment>
<keyword evidence="3 6" id="KW-0731">Sigma factor</keyword>
<dbReference type="GO" id="GO:0003677">
    <property type="term" value="F:DNA binding"/>
    <property type="evidence" value="ECO:0007669"/>
    <property type="project" value="UniProtKB-KW"/>
</dbReference>
<dbReference type="InterPro" id="IPR014284">
    <property type="entry name" value="RNA_pol_sigma-70_dom"/>
</dbReference>
<dbReference type="InterPro" id="IPR013249">
    <property type="entry name" value="RNA_pol_sigma70_r4_t2"/>
</dbReference>
<dbReference type="InterPro" id="IPR007627">
    <property type="entry name" value="RNA_pol_sigma70_r2"/>
</dbReference>
<dbReference type="GO" id="GO:0006352">
    <property type="term" value="P:DNA-templated transcription initiation"/>
    <property type="evidence" value="ECO:0007669"/>
    <property type="project" value="InterPro"/>
</dbReference>
<evidence type="ECO:0000256" key="1">
    <source>
        <dbReference type="ARBA" id="ARBA00010641"/>
    </source>
</evidence>
<dbReference type="EMBL" id="QEFB01000018">
    <property type="protein sequence ID" value="PWC04670.1"/>
    <property type="molecule type" value="Genomic_DNA"/>
</dbReference>
<evidence type="ECO:0000256" key="4">
    <source>
        <dbReference type="ARBA" id="ARBA00023125"/>
    </source>
</evidence>
<keyword evidence="10" id="KW-1185">Reference proteome</keyword>